<dbReference type="GO" id="GO:0043420">
    <property type="term" value="P:anthranilate metabolic process"/>
    <property type="evidence" value="ECO:0007669"/>
    <property type="project" value="UniProtKB-UniRule"/>
</dbReference>
<reference evidence="6" key="1">
    <citation type="submission" date="2022-10" db="EMBL/GenBank/DDBJ databases">
        <authorList>
            <person name="Byrne P K."/>
        </authorList>
    </citation>
    <scope>NUCLEOTIDE SEQUENCE</scope>
    <source>
        <strain evidence="6">CBS7001</strain>
    </source>
</reference>
<dbReference type="AlphaFoldDB" id="A0AA35J5A8"/>
<dbReference type="PIRSF" id="PIRSF038800">
    <property type="entry name" value="KYNU"/>
    <property type="match status" value="1"/>
</dbReference>
<protein>
    <recommendedName>
        <fullName evidence="4 5">Kynureninase</fullName>
        <ecNumber evidence="4 5">3.7.1.3</ecNumber>
    </recommendedName>
    <alternativeName>
        <fullName evidence="4">Biosynthesis of nicotinic acid protein 5</fullName>
    </alternativeName>
    <alternativeName>
        <fullName evidence="4">L-kynurenine hydrolase</fullName>
    </alternativeName>
</protein>
<dbReference type="NCBIfam" id="TIGR01814">
    <property type="entry name" value="kynureninase"/>
    <property type="match status" value="1"/>
</dbReference>
<comment type="subunit">
    <text evidence="4 5">Homodimer.</text>
</comment>
<name>A0AA35J5A8_SACUV</name>
<comment type="catalytic activity">
    <reaction evidence="4 5">
        <text>L-kynurenine + H2O = anthranilate + L-alanine + H(+)</text>
        <dbReference type="Rhea" id="RHEA:16813"/>
        <dbReference type="ChEBI" id="CHEBI:15377"/>
        <dbReference type="ChEBI" id="CHEBI:15378"/>
        <dbReference type="ChEBI" id="CHEBI:16567"/>
        <dbReference type="ChEBI" id="CHEBI:57959"/>
        <dbReference type="ChEBI" id="CHEBI:57972"/>
        <dbReference type="EC" id="3.7.1.3"/>
    </reaction>
</comment>
<dbReference type="Gene3D" id="3.40.640.10">
    <property type="entry name" value="Type I PLP-dependent aspartate aminotransferase-like (Major domain)"/>
    <property type="match status" value="1"/>
</dbReference>
<dbReference type="InterPro" id="IPR010111">
    <property type="entry name" value="Kynureninase"/>
</dbReference>
<dbReference type="SUPFAM" id="SSF53383">
    <property type="entry name" value="PLP-dependent transferases"/>
    <property type="match status" value="1"/>
</dbReference>
<feature type="binding site" evidence="4">
    <location>
        <position position="314"/>
    </location>
    <ligand>
        <name>pyridoxal 5'-phosphate</name>
        <dbReference type="ChEBI" id="CHEBI:597326"/>
    </ligand>
</feature>
<dbReference type="Proteomes" id="UP001162090">
    <property type="component" value="Chromosome 12"/>
</dbReference>
<keyword evidence="1 4" id="KW-0662">Pyridine nucleotide biosynthesis</keyword>
<dbReference type="Gene3D" id="3.90.1150.10">
    <property type="entry name" value="Aspartate Aminotransferase, domain 1"/>
    <property type="match status" value="1"/>
</dbReference>
<feature type="binding site" evidence="4">
    <location>
        <position position="226"/>
    </location>
    <ligand>
        <name>pyridoxal 5'-phosphate</name>
        <dbReference type="ChEBI" id="CHEBI:597326"/>
    </ligand>
</feature>
<comment type="similarity">
    <text evidence="4 5">Belongs to the kynureninase family.</text>
</comment>
<feature type="binding site" evidence="4">
    <location>
        <position position="111"/>
    </location>
    <ligand>
        <name>pyridoxal 5'-phosphate</name>
        <dbReference type="ChEBI" id="CHEBI:597326"/>
    </ligand>
</feature>
<dbReference type="HAMAP" id="MF_01970">
    <property type="entry name" value="Kynureninase"/>
    <property type="match status" value="1"/>
</dbReference>
<dbReference type="EC" id="3.7.1.3" evidence="4 5"/>
<keyword evidence="3 4" id="KW-0663">Pyridoxal phosphate</keyword>
<feature type="binding site" evidence="4">
    <location>
        <position position="286"/>
    </location>
    <ligand>
        <name>pyridoxal 5'-phosphate</name>
        <dbReference type="ChEBI" id="CHEBI:597326"/>
    </ligand>
</feature>
<feature type="binding site" evidence="4">
    <location>
        <position position="229"/>
    </location>
    <ligand>
        <name>pyridoxal 5'-phosphate</name>
        <dbReference type="ChEBI" id="CHEBI:597326"/>
    </ligand>
</feature>
<evidence type="ECO:0000313" key="6">
    <source>
        <dbReference type="EMBL" id="CAI4046841.1"/>
    </source>
</evidence>
<evidence type="ECO:0000256" key="4">
    <source>
        <dbReference type="HAMAP-Rule" id="MF_03017"/>
    </source>
</evidence>
<feature type="modified residue" description="N6-(pyridoxal phosphate)lysine" evidence="4">
    <location>
        <position position="252"/>
    </location>
</feature>
<comment type="subcellular location">
    <subcellularLocation>
        <location evidence="4 5">Cytoplasm</location>
    </subcellularLocation>
</comment>
<dbReference type="GO" id="GO:0005737">
    <property type="term" value="C:cytoplasm"/>
    <property type="evidence" value="ECO:0007669"/>
    <property type="project" value="UniProtKB-SubCell"/>
</dbReference>
<keyword evidence="4 5" id="KW-0963">Cytoplasm</keyword>
<feature type="binding site" evidence="4">
    <location>
        <begin position="139"/>
        <end position="142"/>
    </location>
    <ligand>
        <name>pyridoxal 5'-phosphate</name>
        <dbReference type="ChEBI" id="CHEBI:597326"/>
    </ligand>
</feature>
<comment type="catalytic activity">
    <reaction evidence="5">
        <text>3-hydroxy-L-kynurenine + H2O = 3-hydroxyanthranilate + L-alanine + H(+)</text>
        <dbReference type="Rhea" id="RHEA:25143"/>
        <dbReference type="ChEBI" id="CHEBI:15377"/>
        <dbReference type="ChEBI" id="CHEBI:15378"/>
        <dbReference type="ChEBI" id="CHEBI:36559"/>
        <dbReference type="ChEBI" id="CHEBI:57972"/>
        <dbReference type="ChEBI" id="CHEBI:58125"/>
        <dbReference type="EC" id="3.7.1.3"/>
    </reaction>
</comment>
<dbReference type="GO" id="GO:0019441">
    <property type="term" value="P:L-tryptophan catabolic process to kynurenine"/>
    <property type="evidence" value="ECO:0007669"/>
    <property type="project" value="TreeGrafter"/>
</dbReference>
<dbReference type="EMBL" id="OX365923">
    <property type="protein sequence ID" value="CAI4046841.1"/>
    <property type="molecule type" value="Genomic_DNA"/>
</dbReference>
<dbReference type="PANTHER" id="PTHR14084:SF0">
    <property type="entry name" value="KYNURENINASE"/>
    <property type="match status" value="1"/>
</dbReference>
<sequence length="454" mass="50975">MEEALKLDKKYPETLKNEFNIPTFKSMGLSSDNTPVTYLCGNSLGLMPTSTRDSVIAELDAWSNCAVESHFCHPKESEGKTPWVNIDLPILPLLAPIVGAQENEVAVMNSLTTNLNSLLVTFYKPTEKRFKILFEKGSFPSDYYAFYNQCRIHGISEPENVLIQVEPREGETYIRTQDILDTIELNQDTLALVCLSGVQYYTGQYFDIDKITSFAHQFPGILVGWDLAHAVGNVPLQLHDWGVDFACWCSYKYLNAGPGAIGGLFVHSKHTKPDPSKGHLPRLAGWWGNDASKRFQMLENFEPIPGALGFRQSNPSVIDTVALKSSLELFAKFNGISEVRKRSLLLTNYMVELLEASKYYKHPLKTEKKLPYFFTLLTPTAKDEDHGAQLSLYFDSATGEEGIMPKVFQYLHDHGVIGDARRPNVIRLAPAPLYNTFVDVYNAVNALNQAMNEL</sequence>
<dbReference type="InterPro" id="IPR015422">
    <property type="entry name" value="PyrdxlP-dep_Trfase_small"/>
</dbReference>
<comment type="pathway">
    <text evidence="4 5">Amino-acid degradation; L-kynurenine degradation; L-alanine and anthranilate from L-kynurenine: step 1/1.</text>
</comment>
<comment type="pathway">
    <text evidence="4 5">Cofactor biosynthesis; NAD(+) biosynthesis; quinolinate from L-kynurenine: step 2/3.</text>
</comment>
<feature type="binding site" evidence="4">
    <location>
        <position position="196"/>
    </location>
    <ligand>
        <name>pyridoxal 5'-phosphate</name>
        <dbReference type="ChEBI" id="CHEBI:597326"/>
    </ligand>
</feature>
<evidence type="ECO:0000256" key="5">
    <source>
        <dbReference type="PIRNR" id="PIRNR038800"/>
    </source>
</evidence>
<comment type="function">
    <text evidence="4 5">Catalyzes the cleavage of L-kynurenine (L-Kyn) and L-3-hydroxykynurenine (L-3OHKyn) into anthranilic acid (AA) and 3-hydroxyanthranilic acid (3-OHAA), respectively.</text>
</comment>
<dbReference type="GO" id="GO:0034354">
    <property type="term" value="P:'de novo' NAD+ biosynthetic process from L-tryptophan"/>
    <property type="evidence" value="ECO:0007669"/>
    <property type="project" value="UniProtKB-UniRule"/>
</dbReference>
<keyword evidence="2 4" id="KW-0378">Hydrolase</keyword>
<evidence type="ECO:0000256" key="3">
    <source>
        <dbReference type="ARBA" id="ARBA00022898"/>
    </source>
</evidence>
<gene>
    <name evidence="6" type="primary">SUVC12G2760</name>
    <name evidence="4" type="synonym">BNA5</name>
    <name evidence="6" type="ORF">SUVC_12G2760</name>
</gene>
<evidence type="ECO:0000313" key="7">
    <source>
        <dbReference type="Proteomes" id="UP001162090"/>
    </source>
</evidence>
<dbReference type="InterPro" id="IPR015421">
    <property type="entry name" value="PyrdxlP-dep_Trfase_major"/>
</dbReference>
<organism evidence="6 7">
    <name type="scientific">Saccharomyces uvarum</name>
    <name type="common">Yeast</name>
    <name type="synonym">Saccharomyces bayanus var. uvarum</name>
    <dbReference type="NCBI Taxonomy" id="230603"/>
    <lineage>
        <taxon>Eukaryota</taxon>
        <taxon>Fungi</taxon>
        <taxon>Dikarya</taxon>
        <taxon>Ascomycota</taxon>
        <taxon>Saccharomycotina</taxon>
        <taxon>Saccharomycetes</taxon>
        <taxon>Saccharomycetales</taxon>
        <taxon>Saccharomycetaceae</taxon>
        <taxon>Saccharomyces</taxon>
    </lineage>
</organism>
<dbReference type="Pfam" id="PF22580">
    <property type="entry name" value="KYNU_C"/>
    <property type="match status" value="1"/>
</dbReference>
<evidence type="ECO:0000256" key="1">
    <source>
        <dbReference type="ARBA" id="ARBA00022642"/>
    </source>
</evidence>
<dbReference type="GO" id="GO:0030429">
    <property type="term" value="F:kynureninase activity"/>
    <property type="evidence" value="ECO:0007669"/>
    <property type="project" value="UniProtKB-UniRule"/>
</dbReference>
<feature type="binding site" evidence="4">
    <location>
        <position position="251"/>
    </location>
    <ligand>
        <name>pyridoxal 5'-phosphate</name>
        <dbReference type="ChEBI" id="CHEBI:597326"/>
    </ligand>
</feature>
<comment type="cofactor">
    <cofactor evidence="4 5">
        <name>pyridoxal 5'-phosphate</name>
        <dbReference type="ChEBI" id="CHEBI:597326"/>
    </cofactor>
</comment>
<dbReference type="GO" id="GO:0019805">
    <property type="term" value="P:quinolinate biosynthetic process"/>
    <property type="evidence" value="ECO:0007669"/>
    <property type="project" value="UniProtKB-UniRule"/>
</dbReference>
<dbReference type="FunFam" id="3.40.640.10:FF:000031">
    <property type="entry name" value="Kynureninase"/>
    <property type="match status" value="1"/>
</dbReference>
<evidence type="ECO:0000256" key="2">
    <source>
        <dbReference type="ARBA" id="ARBA00022801"/>
    </source>
</evidence>
<feature type="binding site" evidence="4">
    <location>
        <position position="112"/>
    </location>
    <ligand>
        <name>pyridoxal 5'-phosphate</name>
        <dbReference type="ChEBI" id="CHEBI:597326"/>
    </ligand>
</feature>
<dbReference type="GO" id="GO:0030170">
    <property type="term" value="F:pyridoxal phosphate binding"/>
    <property type="evidence" value="ECO:0007669"/>
    <property type="project" value="UniProtKB-UniRule"/>
</dbReference>
<dbReference type="GO" id="GO:0097053">
    <property type="term" value="P:L-kynurenine catabolic process"/>
    <property type="evidence" value="ECO:0007669"/>
    <property type="project" value="UniProtKB-UniRule"/>
</dbReference>
<accession>A0AA35J5A8</accession>
<dbReference type="PANTHER" id="PTHR14084">
    <property type="entry name" value="KYNURENINASE"/>
    <property type="match status" value="1"/>
</dbReference>
<proteinExistence type="inferred from homology"/>
<dbReference type="InterPro" id="IPR015424">
    <property type="entry name" value="PyrdxlP-dep_Trfase"/>
</dbReference>